<feature type="coiled-coil region" evidence="1">
    <location>
        <begin position="45"/>
        <end position="79"/>
    </location>
</feature>
<dbReference type="PANTHER" id="PTHR35532">
    <property type="entry name" value="SIMILAR TO POLYHYDROXYALKANOATE DEPOLYMERASE"/>
    <property type="match status" value="1"/>
</dbReference>
<protein>
    <recommendedName>
        <fullName evidence="3">F5/8 type C domain-containing protein</fullName>
    </recommendedName>
</protein>
<accession>A0A644X1J6</accession>
<gene>
    <name evidence="2" type="ORF">SDC9_55980</name>
</gene>
<evidence type="ECO:0008006" key="3">
    <source>
        <dbReference type="Google" id="ProtNLM"/>
    </source>
</evidence>
<dbReference type="PANTHER" id="PTHR35532:SF5">
    <property type="entry name" value="CARBOHYDRATE-BINDING DOMAIN-CONTAINING PROTEIN"/>
    <property type="match status" value="1"/>
</dbReference>
<keyword evidence="1" id="KW-0175">Coiled coil</keyword>
<evidence type="ECO:0000313" key="2">
    <source>
        <dbReference type="EMBL" id="MPM09658.1"/>
    </source>
</evidence>
<organism evidence="2">
    <name type="scientific">bioreactor metagenome</name>
    <dbReference type="NCBI Taxonomy" id="1076179"/>
    <lineage>
        <taxon>unclassified sequences</taxon>
        <taxon>metagenomes</taxon>
        <taxon>ecological metagenomes</taxon>
    </lineage>
</organism>
<evidence type="ECO:0000256" key="1">
    <source>
        <dbReference type="SAM" id="Coils"/>
    </source>
</evidence>
<sequence length="689" mass="80895">MKLLPYFTFLLIVMLISCKSEQKQLVEAFKQMKKSIPFLFVSTDNKELEIALDLAKENRSELENVLEHYKDNQEKLKAAKFLIRNMPGSYAVDSILEKRYTPFYLIYDSLSLIYNGNFPKERGLKIDSLWENYGKNIGGYFSINYTPDLNVINSHQLISEIELAFKSWKENIYTRQCSFDEFCEYILPYRRMNGIIMNSHRHEFYSRHAPFYYKKEDVDFRNETDSLLFNYKHIKHSQFYGSNIPIWSPHVLEKLKYGLCEQRCWYNSILLSSLGMAVTIDWVPAWGNRNRSHSWNAIIVKGETYPFEPFWDNDRWKYKHIYNNESFDDYWGRFRLPKVYRVTYSNNLDGPILDKNVSQNDIPSLFKNSKMKDVSSAYFRTSDVIVDLSGSIPEGCEYAYLCVFGYQQWHPVQWGRIKNGKALFKDMGRDIVYLPVFYVNGSIKYASSPFLLNSKGKVEVLKYRIDKQSIAVKNIAGAREHESNIQNMNSLKNAIFIGSSNKNNLTNGDTLCKVKNIELYNCNYKVASANKYRYIRIALPRDTFALSNLKFYEKKNNKVELVKGVSYLCSLKDNSHLETEEFVLDEYCDSGFKTYCPIRYVDFDLGKDCELESIVIKPYIKTQLFSGIWYELFYWDNGWRSLGSKEGTGSHLIYDNVPVGTLLMVKNKKWKSNSAERIFIYKDGEILWY</sequence>
<name>A0A644X1J6_9ZZZZ</name>
<dbReference type="AlphaFoldDB" id="A0A644X1J6"/>
<proteinExistence type="predicted"/>
<comment type="caution">
    <text evidence="2">The sequence shown here is derived from an EMBL/GenBank/DDBJ whole genome shotgun (WGS) entry which is preliminary data.</text>
</comment>
<reference evidence="2" key="1">
    <citation type="submission" date="2019-08" db="EMBL/GenBank/DDBJ databases">
        <authorList>
            <person name="Kucharzyk K."/>
            <person name="Murdoch R.W."/>
            <person name="Higgins S."/>
            <person name="Loffler F."/>
        </authorList>
    </citation>
    <scope>NUCLEOTIDE SEQUENCE</scope>
</reference>
<dbReference type="EMBL" id="VSSQ01001596">
    <property type="protein sequence ID" value="MPM09658.1"/>
    <property type="molecule type" value="Genomic_DNA"/>
</dbReference>
<dbReference type="PROSITE" id="PS51257">
    <property type="entry name" value="PROKAR_LIPOPROTEIN"/>
    <property type="match status" value="1"/>
</dbReference>